<protein>
    <submittedName>
        <fullName evidence="2">CPBP family intramembrane metalloprotease</fullName>
    </submittedName>
</protein>
<dbReference type="Pfam" id="PF02517">
    <property type="entry name" value="Rce1-like"/>
    <property type="match status" value="1"/>
</dbReference>
<reference evidence="2 3" key="1">
    <citation type="submission" date="2017-04" db="EMBL/GenBank/DDBJ databases">
        <title>The new phylogeny of genus Mycobacterium.</title>
        <authorList>
            <person name="Tortoli E."/>
            <person name="Trovato A."/>
            <person name="Cirillo D.M."/>
        </authorList>
    </citation>
    <scope>NUCLEOTIDE SEQUENCE [LARGE SCALE GENOMIC DNA]</scope>
    <source>
        <strain evidence="2 3">KCTC 19819</strain>
    </source>
</reference>
<feature type="domain" description="CAAX prenyl protease 2/Lysostaphin resistance protein A-like" evidence="1">
    <location>
        <begin position="87"/>
        <end position="180"/>
    </location>
</feature>
<evidence type="ECO:0000313" key="3">
    <source>
        <dbReference type="Proteomes" id="UP000193577"/>
    </source>
</evidence>
<evidence type="ECO:0000259" key="1">
    <source>
        <dbReference type="Pfam" id="PF02517"/>
    </source>
</evidence>
<accession>A0AA91SSA4</accession>
<name>A0AA91SSA4_9MYCO</name>
<keyword evidence="2" id="KW-0378">Hydrolase</keyword>
<evidence type="ECO:0000313" key="2">
    <source>
        <dbReference type="EMBL" id="OSC34258.1"/>
    </source>
</evidence>
<dbReference type="Proteomes" id="UP000193577">
    <property type="component" value="Unassembled WGS sequence"/>
</dbReference>
<dbReference type="GO" id="GO:0008237">
    <property type="term" value="F:metallopeptidase activity"/>
    <property type="evidence" value="ECO:0007669"/>
    <property type="project" value="UniProtKB-KW"/>
</dbReference>
<organism evidence="2 3">
    <name type="scientific">Mycolicibacillus koreensis</name>
    <dbReference type="NCBI Taxonomy" id="1069220"/>
    <lineage>
        <taxon>Bacteria</taxon>
        <taxon>Bacillati</taxon>
        <taxon>Actinomycetota</taxon>
        <taxon>Actinomycetes</taxon>
        <taxon>Mycobacteriales</taxon>
        <taxon>Mycobacteriaceae</taxon>
        <taxon>Mycolicibacillus</taxon>
    </lineage>
</organism>
<dbReference type="GO" id="GO:0004175">
    <property type="term" value="F:endopeptidase activity"/>
    <property type="evidence" value="ECO:0007669"/>
    <property type="project" value="UniProtKB-ARBA"/>
</dbReference>
<dbReference type="InterPro" id="IPR003675">
    <property type="entry name" value="Rce1/LyrA-like_dom"/>
</dbReference>
<proteinExistence type="predicted"/>
<dbReference type="InterPro" id="IPR015837">
    <property type="entry name" value="UCP026622_CAAX_protease"/>
</dbReference>
<keyword evidence="2" id="KW-0482">Metalloprotease</keyword>
<gene>
    <name evidence="2" type="ORF">B8W67_07555</name>
</gene>
<dbReference type="GO" id="GO:0080120">
    <property type="term" value="P:CAAX-box protein maturation"/>
    <property type="evidence" value="ECO:0007669"/>
    <property type="project" value="UniProtKB-ARBA"/>
</dbReference>
<comment type="caution">
    <text evidence="2">The sequence shown here is derived from an EMBL/GenBank/DDBJ whole genome shotgun (WGS) entry which is preliminary data.</text>
</comment>
<keyword evidence="3" id="KW-1185">Reference proteome</keyword>
<dbReference type="AlphaFoldDB" id="A0AA91SSA4"/>
<sequence>MAVGLLGWSAVGPRLPHRWRAPLQAGAATVLALTSPASLGLGPPALWPGLRWGAPVAAGAAAAVAATTVLPPVRLAMGARELPPITPWLIWQIPVGTVWAEENAYRGALGSTAAAAFGPARGRLLQAVTFGLSHVPDARRAGDPVLATVLATAAAGWLFGWLADRTGSLAAPMLAHLGINQSGALAALGVQRRAVR</sequence>
<dbReference type="PIRSF" id="PIRSF026622">
    <property type="entry name" value="Proteas_026622"/>
    <property type="match status" value="1"/>
</dbReference>
<keyword evidence="2" id="KW-0645">Protease</keyword>
<dbReference type="EMBL" id="NCXO01000012">
    <property type="protein sequence ID" value="OSC34258.1"/>
    <property type="molecule type" value="Genomic_DNA"/>
</dbReference>